<feature type="transmembrane region" description="Helical" evidence="1">
    <location>
        <begin position="605"/>
        <end position="624"/>
    </location>
</feature>
<proteinExistence type="predicted"/>
<keyword evidence="1" id="KW-1133">Transmembrane helix</keyword>
<organism evidence="2 3">
    <name type="scientific">Actinomadura napierensis</name>
    <dbReference type="NCBI Taxonomy" id="267854"/>
    <lineage>
        <taxon>Bacteria</taxon>
        <taxon>Bacillati</taxon>
        <taxon>Actinomycetota</taxon>
        <taxon>Actinomycetes</taxon>
        <taxon>Streptosporangiales</taxon>
        <taxon>Thermomonosporaceae</taxon>
        <taxon>Actinomadura</taxon>
    </lineage>
</organism>
<feature type="transmembrane region" description="Helical" evidence="1">
    <location>
        <begin position="636"/>
        <end position="660"/>
    </location>
</feature>
<accession>A0ABP5M3S8</accession>
<dbReference type="RefSeq" id="WP_344276159.1">
    <property type="nucleotide sequence ID" value="NZ_BAAAMR010000073.1"/>
</dbReference>
<reference evidence="3" key="1">
    <citation type="journal article" date="2019" name="Int. J. Syst. Evol. Microbiol.">
        <title>The Global Catalogue of Microorganisms (GCM) 10K type strain sequencing project: providing services to taxonomists for standard genome sequencing and annotation.</title>
        <authorList>
            <consortium name="The Broad Institute Genomics Platform"/>
            <consortium name="The Broad Institute Genome Sequencing Center for Infectious Disease"/>
            <person name="Wu L."/>
            <person name="Ma J."/>
        </authorList>
    </citation>
    <scope>NUCLEOTIDE SEQUENCE [LARGE SCALE GENOMIC DNA]</scope>
    <source>
        <strain evidence="3">JCM 13850</strain>
    </source>
</reference>
<keyword evidence="1" id="KW-0812">Transmembrane</keyword>
<evidence type="ECO:0000256" key="1">
    <source>
        <dbReference type="SAM" id="Phobius"/>
    </source>
</evidence>
<dbReference type="Proteomes" id="UP001501020">
    <property type="component" value="Unassembled WGS sequence"/>
</dbReference>
<feature type="transmembrane region" description="Helical" evidence="1">
    <location>
        <begin position="575"/>
        <end position="593"/>
    </location>
</feature>
<gene>
    <name evidence="2" type="ORF">GCM10009727_65660</name>
</gene>
<protein>
    <submittedName>
        <fullName evidence="2">Oxidoreductase</fullName>
    </submittedName>
</protein>
<keyword evidence="1" id="KW-0472">Membrane</keyword>
<name>A0ABP5M3S8_9ACTN</name>
<sequence length="663" mass="69989">MDIEDLSDAERAVWDAFPRAGKVDLTGTGEAVRGEVLAALLLGARPPDAGQVPALRLTGARVTGVLDLSFAEVRYAVLLRDCVFDEPLDLYAARLRQFSLAGSRLPALRASDAQVDGLLWLRDCRVDGTLQLVGTRIEGSLSLRSARFTGGDVHADAATIVRNIDATDVDVTGEVMLRGTHVGGTCVLDGARLSNPGAVALNADGIDLPSGLFAHGLTAEGTVRLPDARIGRRLVLTAARLSDPGGTALDADRARIDGAAVLDAGFRAEGKVSMRSAVIGGTLLLSGADLDAPGDTALNARLISIGSSLRATPGFHARGRTCLDSATVQGSIDIAGARLTDPGGQALSLCRAQVTGGLSGQGLTAEGEIRLLDSVIGASVELDGAHLSNPGGRSLTGYGLTVSGVLNCCDGFTSAGRLSLAGARVGELSFDDATISGFGDLALGLRRVRAEMLWFSRCTLTDGTVDLKHARIEVLRDDPARWPARPQLDGFVYQTIDKPGPLAARLAWLDAADGYHPQPYEQLATVFQGMGRDAEARTVRLAKQRRRRRSLPRPAHLWGLAQDWTVGYGYRPLRAGILLAALLVLGTVLFAAHHPVPLKKDEAPAFNPFLYTLDLLLPIISFGQEPAFNPRGPYQWLAAALIASGWILATTIAAGITRVLSRQ</sequence>
<evidence type="ECO:0000313" key="2">
    <source>
        <dbReference type="EMBL" id="GAA2156665.1"/>
    </source>
</evidence>
<dbReference type="EMBL" id="BAAAMR010000073">
    <property type="protein sequence ID" value="GAA2156665.1"/>
    <property type="molecule type" value="Genomic_DNA"/>
</dbReference>
<comment type="caution">
    <text evidence="2">The sequence shown here is derived from an EMBL/GenBank/DDBJ whole genome shotgun (WGS) entry which is preliminary data.</text>
</comment>
<keyword evidence="3" id="KW-1185">Reference proteome</keyword>
<evidence type="ECO:0000313" key="3">
    <source>
        <dbReference type="Proteomes" id="UP001501020"/>
    </source>
</evidence>